<dbReference type="Proteomes" id="UP001107558">
    <property type="component" value="Chromosome 3"/>
</dbReference>
<accession>A0A9J6BLS7</accession>
<dbReference type="Pfam" id="PF14964">
    <property type="entry name" value="INTS15"/>
    <property type="match status" value="1"/>
</dbReference>
<sequence length="334" mass="38502">MDHHLTLLKLRRTGITYYERTREALNVIFTSLRANDLSFAKFLISNFVFDIKPKISDTHEVMLIGVLLTEYFFWDDAIYRTLLITLIDNSNGNKKSFLIKFIMTSFAINNIPALNIVGFLLLDPFKGKMLRTINNMGEELIQEITCFSLNFTKSFRILTTLPQYSAVMTNTIYLITTENFKNQQLLPSNLRDLFAIWMSYASKSQLFFTLIHDAQYGLGTFLLCSFCKYIILNEFTEKSPSYSTMHLKIIECLTSEEVRVNAKPTIDAYYFLDLITTIQAEIGKKNHQDIENAIDKLAQHVQVTKPFFLGNTTLLYATLKQLPQTALLKLVLII</sequence>
<dbReference type="OrthoDB" id="5861309at2759"/>
<comment type="caution">
    <text evidence="1">The sequence shown here is derived from an EMBL/GenBank/DDBJ whole genome shotgun (WGS) entry which is preliminary data.</text>
</comment>
<dbReference type="AlphaFoldDB" id="A0A9J6BLS7"/>
<gene>
    <name evidence="1" type="ORF">PVAND_001050</name>
</gene>
<name>A0A9J6BLS7_POLVA</name>
<protein>
    <submittedName>
        <fullName evidence="1">Uncharacterized protein</fullName>
    </submittedName>
</protein>
<evidence type="ECO:0000313" key="2">
    <source>
        <dbReference type="Proteomes" id="UP001107558"/>
    </source>
</evidence>
<dbReference type="EMBL" id="JADBJN010000003">
    <property type="protein sequence ID" value="KAG5670812.1"/>
    <property type="molecule type" value="Genomic_DNA"/>
</dbReference>
<proteinExistence type="predicted"/>
<reference evidence="1" key="1">
    <citation type="submission" date="2021-03" db="EMBL/GenBank/DDBJ databases">
        <title>Chromosome level genome of the anhydrobiotic midge Polypedilum vanderplanki.</title>
        <authorList>
            <person name="Yoshida Y."/>
            <person name="Kikawada T."/>
            <person name="Gusev O."/>
        </authorList>
    </citation>
    <scope>NUCLEOTIDE SEQUENCE</scope>
    <source>
        <strain evidence="1">NIAS01</strain>
        <tissue evidence="1">Whole body or cell culture</tissue>
    </source>
</reference>
<keyword evidence="2" id="KW-1185">Reference proteome</keyword>
<organism evidence="1 2">
    <name type="scientific">Polypedilum vanderplanki</name>
    <name type="common">Sleeping chironomid midge</name>
    <dbReference type="NCBI Taxonomy" id="319348"/>
    <lineage>
        <taxon>Eukaryota</taxon>
        <taxon>Metazoa</taxon>
        <taxon>Ecdysozoa</taxon>
        <taxon>Arthropoda</taxon>
        <taxon>Hexapoda</taxon>
        <taxon>Insecta</taxon>
        <taxon>Pterygota</taxon>
        <taxon>Neoptera</taxon>
        <taxon>Endopterygota</taxon>
        <taxon>Diptera</taxon>
        <taxon>Nematocera</taxon>
        <taxon>Chironomoidea</taxon>
        <taxon>Chironomidae</taxon>
        <taxon>Chironominae</taxon>
        <taxon>Polypedilum</taxon>
        <taxon>Polypedilum</taxon>
    </lineage>
</organism>
<evidence type="ECO:0000313" key="1">
    <source>
        <dbReference type="EMBL" id="KAG5670812.1"/>
    </source>
</evidence>
<dbReference type="InterPro" id="IPR027844">
    <property type="entry name" value="INTS15"/>
</dbReference>